<sequence length="822" mass="91545" precursor="true">MKLPFSPAAWLVIGLLVGAGGVSLAAEAPAADHVADQAAPPTVSFQRDVAPILTKRCFSCHGPDTAESGVALDSFKGATAESDSGMFAIVAGDPDESELLRRVASEEDNERMPPEGPALKPEEVATLRAWIASGAEYEQHWAFEQPEKLEPPKVENADWARNDIDRFVLAKLEAKGLTPAPEADRRTLVRRLYYDLIGLPPTPEEVEAFARDESPEAYERLVDTLLASPHHGEKWARHWLDVVRYGETNSFERDGAKPNVWKYRDYVIRSLNEDKPYDQFVREQIAGDELEEVTDDSIIATGYYRLGIWDDEPADELQSKADEMDNLVSTTSQAFLGLTVGCARCHDHKIDPIPQKDYYGMVAFFGDVTPYGARGDQSTNSQWDLSGKDIKQQRRRLFRKRRALTKESTALEQAAIARMPGEDQRKTETDERDVVLEAKLADHQTEAERELYEDLKRQLAGVEEELAALPPPNQALALATCEPHPEPTHVHLRGNPHVPGDEVGPRFPELFEDEQPTIEPAPEGARSAGRRRVLADWIVSPDNRLTGRVIANRVWQHHFGRGIVRSASNFGQLGTPPTHPELLDWLAGWLVEHEWRLKPLHKLIVTSSAYRMSSAPNAEALAIDPANDLFWRFDLRRLTAEEVRDSALAVSGQLLRTVYGPSVFPKLSQEVLATQSVPGAGWDTSPEAAEAAKRRSVYIHIKRSLIPPELANFDFPETDNSCEARFNTVQPSQALSLMHGQFLQEQAAALADRAIAEGPADLEGRVAFTLQQVTQREPTAEDISDSLQLIDRYQTAHGLSPDAAFDQFCVMAMNLSEFVYID</sequence>
<dbReference type="PANTHER" id="PTHR35889:SF3">
    <property type="entry name" value="F-BOX DOMAIN-CONTAINING PROTEIN"/>
    <property type="match status" value="1"/>
</dbReference>
<dbReference type="InterPro" id="IPR022655">
    <property type="entry name" value="DUF1553"/>
</dbReference>
<protein>
    <submittedName>
        <fullName evidence="7">Planctomycete cytochrome C</fullName>
    </submittedName>
</protein>
<dbReference type="Proteomes" id="UP000316426">
    <property type="component" value="Chromosome"/>
</dbReference>
<dbReference type="InterPro" id="IPR011429">
    <property type="entry name" value="Cyt_c_Planctomycete-type"/>
</dbReference>
<dbReference type="InterPro" id="IPR011444">
    <property type="entry name" value="DUF1549"/>
</dbReference>
<keyword evidence="8" id="KW-1185">Reference proteome</keyword>
<dbReference type="InterPro" id="IPR009056">
    <property type="entry name" value="Cyt_c-like_dom"/>
</dbReference>
<feature type="domain" description="Cytochrome c" evidence="6">
    <location>
        <begin position="35"/>
        <end position="135"/>
    </location>
</feature>
<keyword evidence="3 4" id="KW-0408">Iron</keyword>
<dbReference type="Pfam" id="PF07587">
    <property type="entry name" value="PSD1"/>
    <property type="match status" value="1"/>
</dbReference>
<dbReference type="PROSITE" id="PS51007">
    <property type="entry name" value="CYTC"/>
    <property type="match status" value="1"/>
</dbReference>
<organism evidence="7 8">
    <name type="scientific">Botrimarina mediterranea</name>
    <dbReference type="NCBI Taxonomy" id="2528022"/>
    <lineage>
        <taxon>Bacteria</taxon>
        <taxon>Pseudomonadati</taxon>
        <taxon>Planctomycetota</taxon>
        <taxon>Planctomycetia</taxon>
        <taxon>Pirellulales</taxon>
        <taxon>Lacipirellulaceae</taxon>
        <taxon>Botrimarina</taxon>
    </lineage>
</organism>
<dbReference type="PANTHER" id="PTHR35889">
    <property type="entry name" value="CYCLOINULO-OLIGOSACCHARIDE FRUCTANOTRANSFERASE-RELATED"/>
    <property type="match status" value="1"/>
</dbReference>
<gene>
    <name evidence="7" type="ORF">Spa11_29720</name>
</gene>
<dbReference type="EMBL" id="CP036349">
    <property type="protein sequence ID" value="QDV74764.1"/>
    <property type="molecule type" value="Genomic_DNA"/>
</dbReference>
<dbReference type="GO" id="GO:0009055">
    <property type="term" value="F:electron transfer activity"/>
    <property type="evidence" value="ECO:0007669"/>
    <property type="project" value="InterPro"/>
</dbReference>
<feature type="signal peptide" evidence="5">
    <location>
        <begin position="1"/>
        <end position="25"/>
    </location>
</feature>
<dbReference type="AlphaFoldDB" id="A0A518KAE0"/>
<dbReference type="Pfam" id="PF07583">
    <property type="entry name" value="PSCyt2"/>
    <property type="match status" value="1"/>
</dbReference>
<dbReference type="Gene3D" id="1.10.760.10">
    <property type="entry name" value="Cytochrome c-like domain"/>
    <property type="match status" value="1"/>
</dbReference>
<accession>A0A518KAE0</accession>
<dbReference type="KEGG" id="bmei:Spa11_29720"/>
<evidence type="ECO:0000256" key="2">
    <source>
        <dbReference type="ARBA" id="ARBA00022723"/>
    </source>
</evidence>
<keyword evidence="1 4" id="KW-0349">Heme</keyword>
<keyword evidence="5" id="KW-0732">Signal</keyword>
<evidence type="ECO:0000256" key="4">
    <source>
        <dbReference type="PROSITE-ProRule" id="PRU00433"/>
    </source>
</evidence>
<dbReference type="SUPFAM" id="SSF46626">
    <property type="entry name" value="Cytochrome c"/>
    <property type="match status" value="1"/>
</dbReference>
<evidence type="ECO:0000259" key="6">
    <source>
        <dbReference type="PROSITE" id="PS51007"/>
    </source>
</evidence>
<keyword evidence="2 4" id="KW-0479">Metal-binding</keyword>
<evidence type="ECO:0000313" key="8">
    <source>
        <dbReference type="Proteomes" id="UP000316426"/>
    </source>
</evidence>
<dbReference type="RefSeq" id="WP_145113455.1">
    <property type="nucleotide sequence ID" value="NZ_CP036349.1"/>
</dbReference>
<evidence type="ECO:0000256" key="5">
    <source>
        <dbReference type="SAM" id="SignalP"/>
    </source>
</evidence>
<name>A0A518KAE0_9BACT</name>
<dbReference type="GO" id="GO:0046872">
    <property type="term" value="F:metal ion binding"/>
    <property type="evidence" value="ECO:0007669"/>
    <property type="project" value="UniProtKB-KW"/>
</dbReference>
<evidence type="ECO:0000256" key="1">
    <source>
        <dbReference type="ARBA" id="ARBA00022617"/>
    </source>
</evidence>
<feature type="chain" id="PRO_5022188539" evidence="5">
    <location>
        <begin position="26"/>
        <end position="822"/>
    </location>
</feature>
<evidence type="ECO:0000256" key="3">
    <source>
        <dbReference type="ARBA" id="ARBA00023004"/>
    </source>
</evidence>
<dbReference type="Pfam" id="PF07635">
    <property type="entry name" value="PSCyt1"/>
    <property type="match status" value="1"/>
</dbReference>
<evidence type="ECO:0000313" key="7">
    <source>
        <dbReference type="EMBL" id="QDV74764.1"/>
    </source>
</evidence>
<proteinExistence type="predicted"/>
<dbReference type="InterPro" id="IPR036909">
    <property type="entry name" value="Cyt_c-like_dom_sf"/>
</dbReference>
<dbReference type="GO" id="GO:0020037">
    <property type="term" value="F:heme binding"/>
    <property type="evidence" value="ECO:0007669"/>
    <property type="project" value="InterPro"/>
</dbReference>
<reference evidence="7 8" key="1">
    <citation type="submission" date="2019-02" db="EMBL/GenBank/DDBJ databases">
        <title>Deep-cultivation of Planctomycetes and their phenomic and genomic characterization uncovers novel biology.</title>
        <authorList>
            <person name="Wiegand S."/>
            <person name="Jogler M."/>
            <person name="Boedeker C."/>
            <person name="Pinto D."/>
            <person name="Vollmers J."/>
            <person name="Rivas-Marin E."/>
            <person name="Kohn T."/>
            <person name="Peeters S.H."/>
            <person name="Heuer A."/>
            <person name="Rast P."/>
            <person name="Oberbeckmann S."/>
            <person name="Bunk B."/>
            <person name="Jeske O."/>
            <person name="Meyerdierks A."/>
            <person name="Storesund J.E."/>
            <person name="Kallscheuer N."/>
            <person name="Luecker S."/>
            <person name="Lage O.M."/>
            <person name="Pohl T."/>
            <person name="Merkel B.J."/>
            <person name="Hornburger P."/>
            <person name="Mueller R.-W."/>
            <person name="Bruemmer F."/>
            <person name="Labrenz M."/>
            <person name="Spormann A.M."/>
            <person name="Op den Camp H."/>
            <person name="Overmann J."/>
            <person name="Amann R."/>
            <person name="Jetten M.S.M."/>
            <person name="Mascher T."/>
            <person name="Medema M.H."/>
            <person name="Devos D.P."/>
            <person name="Kaster A.-K."/>
            <person name="Ovreas L."/>
            <person name="Rohde M."/>
            <person name="Galperin M.Y."/>
            <person name="Jogler C."/>
        </authorList>
    </citation>
    <scope>NUCLEOTIDE SEQUENCE [LARGE SCALE GENOMIC DNA]</scope>
    <source>
        <strain evidence="7 8">Spa11</strain>
    </source>
</reference>